<dbReference type="GO" id="GO:0016747">
    <property type="term" value="F:acyltransferase activity, transferring groups other than amino-acyl groups"/>
    <property type="evidence" value="ECO:0007669"/>
    <property type="project" value="InterPro"/>
</dbReference>
<dbReference type="STRING" id="1401.BK123_22420"/>
<dbReference type="Gene3D" id="3.40.630.30">
    <property type="match status" value="1"/>
</dbReference>
<dbReference type="Proteomes" id="UP000187074">
    <property type="component" value="Unassembled WGS sequence"/>
</dbReference>
<feature type="domain" description="N-acetyltransferase" evidence="1">
    <location>
        <begin position="19"/>
        <end position="182"/>
    </location>
</feature>
<evidence type="ECO:0000259" key="1">
    <source>
        <dbReference type="PROSITE" id="PS51186"/>
    </source>
</evidence>
<dbReference type="Pfam" id="PF13302">
    <property type="entry name" value="Acetyltransf_3"/>
    <property type="match status" value="1"/>
</dbReference>
<accession>A0A1R1AWK5</accession>
<keyword evidence="2" id="KW-0808">Transferase</keyword>
<name>A0A1R1AWK5_PAELA</name>
<dbReference type="InterPro" id="IPR000182">
    <property type="entry name" value="GNAT_dom"/>
</dbReference>
<evidence type="ECO:0000313" key="3">
    <source>
        <dbReference type="Proteomes" id="UP000187074"/>
    </source>
</evidence>
<gene>
    <name evidence="2" type="ORF">BK123_22420</name>
</gene>
<dbReference type="EMBL" id="MRTF01000008">
    <property type="protein sequence ID" value="OME90060.1"/>
    <property type="molecule type" value="Genomic_DNA"/>
</dbReference>
<dbReference type="PROSITE" id="PS51186">
    <property type="entry name" value="GNAT"/>
    <property type="match status" value="1"/>
</dbReference>
<organism evidence="2 3">
    <name type="scientific">Paenibacillus lautus</name>
    <name type="common">Bacillus lautus</name>
    <dbReference type="NCBI Taxonomy" id="1401"/>
    <lineage>
        <taxon>Bacteria</taxon>
        <taxon>Bacillati</taxon>
        <taxon>Bacillota</taxon>
        <taxon>Bacilli</taxon>
        <taxon>Bacillales</taxon>
        <taxon>Paenibacillaceae</taxon>
        <taxon>Paenibacillus</taxon>
    </lineage>
</organism>
<dbReference type="OrthoDB" id="9795206at2"/>
<dbReference type="PANTHER" id="PTHR43415:SF3">
    <property type="entry name" value="GNAT-FAMILY ACETYLTRANSFERASE"/>
    <property type="match status" value="1"/>
</dbReference>
<reference evidence="2 3" key="1">
    <citation type="submission" date="2016-11" db="EMBL/GenBank/DDBJ databases">
        <title>Paenibacillus species isolates.</title>
        <authorList>
            <person name="Beno S.M."/>
        </authorList>
    </citation>
    <scope>NUCLEOTIDE SEQUENCE [LARGE SCALE GENOMIC DNA]</scope>
    <source>
        <strain evidence="2 3">FSL F4-0100</strain>
    </source>
</reference>
<dbReference type="SUPFAM" id="SSF55729">
    <property type="entry name" value="Acyl-CoA N-acyltransferases (Nat)"/>
    <property type="match status" value="1"/>
</dbReference>
<dbReference type="PANTHER" id="PTHR43415">
    <property type="entry name" value="SPERMIDINE N(1)-ACETYLTRANSFERASE"/>
    <property type="match status" value="1"/>
</dbReference>
<proteinExistence type="predicted"/>
<protein>
    <submittedName>
        <fullName evidence="2">GNAT family N-acetyltransferase</fullName>
    </submittedName>
</protein>
<dbReference type="InterPro" id="IPR016181">
    <property type="entry name" value="Acyl_CoA_acyltransferase"/>
</dbReference>
<evidence type="ECO:0000313" key="2">
    <source>
        <dbReference type="EMBL" id="OME90060.1"/>
    </source>
</evidence>
<dbReference type="AlphaFoldDB" id="A0A1R1AWK5"/>
<comment type="caution">
    <text evidence="2">The sequence shown here is derived from an EMBL/GenBank/DDBJ whole genome shotgun (WGS) entry which is preliminary data.</text>
</comment>
<dbReference type="RefSeq" id="WP_076324595.1">
    <property type="nucleotide sequence ID" value="NZ_MRTF01000008.1"/>
</dbReference>
<sequence length="192" mass="22568">MNSSITNTKPVRFLEGERVYLRPFGEEDTAEYFQMLFNPEMRRLTGTKRAFTLEEVRRYIEEKSSNHDTILLLIALSDSDQIIGDIALLDIDYVNRNANIRIALDKGEHLGKGYGPEAIKLLLEYAFGILHLHRIELQVFDYNERAIKAYEKVGFKREGVQRDALYYQHRYHDSIIMSMLEEEYRALYHQGQ</sequence>